<keyword evidence="2" id="KW-1185">Reference proteome</keyword>
<sequence length="574" mass="60842">MAEEESVFITGDNLQAAVARSLQENKALLCFVSDDGDESTRWEVALLDDRIHDGLQVKAVALRLEAGSEQAGFLNGVCPIESVPAIIVIQHARVIANWQHGKITFEELLTQLADRYASSSDESVHTPAVATPAAATTPTPAANTKLHIDLPPSDGRMRLPYNAYDHFRKLTQQMLASGVRSNLVLRTQLRWLEQMKIDVITTAAKSILVQLDSLTEAPTLPDEVENRLLNTPAAMLNGGQLRSDQAPESSRASAAGSSTQGSVSATRGTSSARAVPPSNASPAPAPPPSSSSSQATQRADYVNRQRTLDQSQRAERERIKAQIAADKAARREAEAARLSAQRKQELAEMRKANSTTTNPQASDIRLQVRLFDGSTIRSSFAHDSTISKDVRAWIDRTTQQKAASAQPYDLKLILTPLPNRTVEAGEEDMALSDVDGIGSSATMVMVPVKGYVDSYAAATGGGGGVTGVISSAVSGGVGLVGTVAGWAAGGIGRLIGVGGGAGTQTPAAGADGRPESAAAPGQTAGGNLRVRTLADQRKDEEDQRRRQGAQLYNGMGLNVQPRKDDDENNKNNSK</sequence>
<dbReference type="Proteomes" id="UP001172386">
    <property type="component" value="Unassembled WGS sequence"/>
</dbReference>
<protein>
    <submittedName>
        <fullName evidence="1">Uncharacterized protein</fullName>
    </submittedName>
</protein>
<gene>
    <name evidence="1" type="ORF">H2198_001157</name>
</gene>
<organism evidence="1 2">
    <name type="scientific">Neophaeococcomyces mojaviensis</name>
    <dbReference type="NCBI Taxonomy" id="3383035"/>
    <lineage>
        <taxon>Eukaryota</taxon>
        <taxon>Fungi</taxon>
        <taxon>Dikarya</taxon>
        <taxon>Ascomycota</taxon>
        <taxon>Pezizomycotina</taxon>
        <taxon>Eurotiomycetes</taxon>
        <taxon>Chaetothyriomycetidae</taxon>
        <taxon>Chaetothyriales</taxon>
        <taxon>Chaetothyriales incertae sedis</taxon>
        <taxon>Neophaeococcomyces</taxon>
    </lineage>
</organism>
<evidence type="ECO:0000313" key="2">
    <source>
        <dbReference type="Proteomes" id="UP001172386"/>
    </source>
</evidence>
<dbReference type="EMBL" id="JAPDRQ010000012">
    <property type="protein sequence ID" value="KAJ9662929.1"/>
    <property type="molecule type" value="Genomic_DNA"/>
</dbReference>
<accession>A0ACC3AIW3</accession>
<evidence type="ECO:0000313" key="1">
    <source>
        <dbReference type="EMBL" id="KAJ9662929.1"/>
    </source>
</evidence>
<proteinExistence type="predicted"/>
<reference evidence="1" key="1">
    <citation type="submission" date="2022-10" db="EMBL/GenBank/DDBJ databases">
        <title>Culturing micro-colonial fungi from biological soil crusts in the Mojave desert and describing Neophaeococcomyces mojavensis, and introducing the new genera and species Taxawa tesnikishii.</title>
        <authorList>
            <person name="Kurbessoian T."/>
            <person name="Stajich J.E."/>
        </authorList>
    </citation>
    <scope>NUCLEOTIDE SEQUENCE</scope>
    <source>
        <strain evidence="1">JES_112</strain>
    </source>
</reference>
<name>A0ACC3AIW3_9EURO</name>
<comment type="caution">
    <text evidence="1">The sequence shown here is derived from an EMBL/GenBank/DDBJ whole genome shotgun (WGS) entry which is preliminary data.</text>
</comment>